<dbReference type="Proteomes" id="UP000289437">
    <property type="component" value="Unassembled WGS sequence"/>
</dbReference>
<dbReference type="Pfam" id="PF20136">
    <property type="entry name" value="DUF6526"/>
    <property type="match status" value="1"/>
</dbReference>
<accession>A0A4Q0SYN8</accession>
<comment type="caution">
    <text evidence="2">The sequence shown here is derived from an EMBL/GenBank/DDBJ whole genome shotgun (WGS) entry which is preliminary data.</text>
</comment>
<protein>
    <submittedName>
        <fullName evidence="2">Uncharacterized protein</fullName>
    </submittedName>
</protein>
<keyword evidence="1" id="KW-0812">Transmembrane</keyword>
<evidence type="ECO:0000313" key="2">
    <source>
        <dbReference type="EMBL" id="RXH55100.1"/>
    </source>
</evidence>
<reference evidence="3" key="2">
    <citation type="submission" date="2019-02" db="EMBL/GenBank/DDBJ databases">
        <title>Granulicella sibirica sp. nov., a psychrotolerant acidobacterium isolated from an organic soil layer in forested tundra, West Siberia.</title>
        <authorList>
            <person name="Oshkin I.Y."/>
            <person name="Kulichevskaya I.S."/>
            <person name="Rijpstra W.I.C."/>
            <person name="Sinninghe Damste J.S."/>
            <person name="Rakitin A.L."/>
            <person name="Ravin N.V."/>
            <person name="Dedysh S.N."/>
        </authorList>
    </citation>
    <scope>NUCLEOTIDE SEQUENCE [LARGE SCALE GENOMIC DNA]</scope>
    <source>
        <strain evidence="3">AF10</strain>
    </source>
</reference>
<feature type="transmembrane region" description="Helical" evidence="1">
    <location>
        <begin position="20"/>
        <end position="37"/>
    </location>
</feature>
<sequence>MNMPEPVQDLKHHASRDFPFLLAMLVLAVAFVMSIVRMVHHHFGSNSILHVFVAFALLIIGSKARSNALKVQDRVIRLEERLRFERLLPESLLAQTGELTVKQYVALRFASDAELPALVLRTVKEGLEPKAIKAAIVNWRADHSRV</sequence>
<dbReference type="EMBL" id="RDSM01000003">
    <property type="protein sequence ID" value="RXH55100.1"/>
    <property type="molecule type" value="Genomic_DNA"/>
</dbReference>
<organism evidence="2 3">
    <name type="scientific">Granulicella sibirica</name>
    <dbReference type="NCBI Taxonomy" id="2479048"/>
    <lineage>
        <taxon>Bacteria</taxon>
        <taxon>Pseudomonadati</taxon>
        <taxon>Acidobacteriota</taxon>
        <taxon>Terriglobia</taxon>
        <taxon>Terriglobales</taxon>
        <taxon>Acidobacteriaceae</taxon>
        <taxon>Granulicella</taxon>
    </lineage>
</organism>
<evidence type="ECO:0000256" key="1">
    <source>
        <dbReference type="SAM" id="Phobius"/>
    </source>
</evidence>
<name>A0A4Q0SYN8_9BACT</name>
<dbReference type="InterPro" id="IPR045385">
    <property type="entry name" value="DUF6526"/>
</dbReference>
<gene>
    <name evidence="2" type="ORF">GRAN_4204</name>
</gene>
<evidence type="ECO:0000313" key="3">
    <source>
        <dbReference type="Proteomes" id="UP000289437"/>
    </source>
</evidence>
<feature type="transmembrane region" description="Helical" evidence="1">
    <location>
        <begin position="43"/>
        <end position="60"/>
    </location>
</feature>
<keyword evidence="3" id="KW-1185">Reference proteome</keyword>
<keyword evidence="1" id="KW-0472">Membrane</keyword>
<reference evidence="2 3" key="1">
    <citation type="submission" date="2018-11" db="EMBL/GenBank/DDBJ databases">
        <authorList>
            <person name="Mardanov A.V."/>
            <person name="Ravin N.V."/>
            <person name="Dedysh S.N."/>
        </authorList>
    </citation>
    <scope>NUCLEOTIDE SEQUENCE [LARGE SCALE GENOMIC DNA]</scope>
    <source>
        <strain evidence="2 3">AF10</strain>
    </source>
</reference>
<proteinExistence type="predicted"/>
<dbReference type="AlphaFoldDB" id="A0A4Q0SYN8"/>
<keyword evidence="1" id="KW-1133">Transmembrane helix</keyword>